<evidence type="ECO:0000256" key="1">
    <source>
        <dbReference type="SAM" id="MobiDB-lite"/>
    </source>
</evidence>
<evidence type="ECO:0000313" key="3">
    <source>
        <dbReference type="Proteomes" id="UP001299220"/>
    </source>
</evidence>
<gene>
    <name evidence="2" type="ORF">JQM67_03465</name>
</gene>
<protein>
    <submittedName>
        <fullName evidence="2">Uncharacterized protein</fullName>
    </submittedName>
</protein>
<dbReference type="EMBL" id="JAFBIT010000001">
    <property type="protein sequence ID" value="MCF2651653.1"/>
    <property type="molecule type" value="Genomic_DNA"/>
</dbReference>
<dbReference type="RefSeq" id="WP_235322663.1">
    <property type="nucleotide sequence ID" value="NZ_JAFBIT010000001.1"/>
</dbReference>
<feature type="region of interest" description="Disordered" evidence="1">
    <location>
        <begin position="1"/>
        <end position="51"/>
    </location>
</feature>
<organism evidence="2 3">
    <name type="scientific">Anaeromassilibacillus senegalensis</name>
    <dbReference type="NCBI Taxonomy" id="1673717"/>
    <lineage>
        <taxon>Bacteria</taxon>
        <taxon>Bacillati</taxon>
        <taxon>Bacillota</taxon>
        <taxon>Clostridia</taxon>
        <taxon>Eubacteriales</taxon>
        <taxon>Acutalibacteraceae</taxon>
        <taxon>Anaeromassilibacillus</taxon>
    </lineage>
</organism>
<proteinExistence type="predicted"/>
<accession>A0ABS9CM25</accession>
<sequence>MLEVHKGTGKKDGTGLCRERVGKKQDEQVSEPGADQKYGQKDSGAKPSPDRLLVYLFHPQSHPKPEW</sequence>
<comment type="caution">
    <text evidence="2">The sequence shown here is derived from an EMBL/GenBank/DDBJ whole genome shotgun (WGS) entry which is preliminary data.</text>
</comment>
<reference evidence="2 3" key="1">
    <citation type="submission" date="2020-12" db="EMBL/GenBank/DDBJ databases">
        <title>Whole genome sequences of gut porcine anaerobes.</title>
        <authorList>
            <person name="Kubasova T."/>
            <person name="Jahodarova E."/>
            <person name="Rychlik I."/>
        </authorList>
    </citation>
    <scope>NUCLEOTIDE SEQUENCE [LARGE SCALE GENOMIC DNA]</scope>
    <source>
        <strain evidence="2 3">An867</strain>
    </source>
</reference>
<dbReference type="Proteomes" id="UP001299220">
    <property type="component" value="Unassembled WGS sequence"/>
</dbReference>
<feature type="compositionally biased region" description="Basic and acidic residues" evidence="1">
    <location>
        <begin position="1"/>
        <end position="27"/>
    </location>
</feature>
<evidence type="ECO:0000313" key="2">
    <source>
        <dbReference type="EMBL" id="MCF2651653.1"/>
    </source>
</evidence>
<keyword evidence="3" id="KW-1185">Reference proteome</keyword>
<name>A0ABS9CM25_9FIRM</name>